<dbReference type="Proteomes" id="UP000177096">
    <property type="component" value="Unassembled WGS sequence"/>
</dbReference>
<dbReference type="GO" id="GO:0003677">
    <property type="term" value="F:DNA binding"/>
    <property type="evidence" value="ECO:0007669"/>
    <property type="project" value="InterPro"/>
</dbReference>
<evidence type="ECO:0000313" key="2">
    <source>
        <dbReference type="EMBL" id="OHB08913.1"/>
    </source>
</evidence>
<dbReference type="PANTHER" id="PTHR34322:SF2">
    <property type="entry name" value="TRANSPOSASE IS200-LIKE DOMAIN-CONTAINING PROTEIN"/>
    <property type="match status" value="1"/>
</dbReference>
<gene>
    <name evidence="2" type="ORF">A3I86_02255</name>
</gene>
<dbReference type="GO" id="GO:0004803">
    <property type="term" value="F:transposase activity"/>
    <property type="evidence" value="ECO:0007669"/>
    <property type="project" value="InterPro"/>
</dbReference>
<comment type="caution">
    <text evidence="2">The sequence shown here is derived from an EMBL/GenBank/DDBJ whole genome shotgun (WGS) entry which is preliminary data.</text>
</comment>
<dbReference type="InterPro" id="IPR036515">
    <property type="entry name" value="Transposase_17_sf"/>
</dbReference>
<protein>
    <recommendedName>
        <fullName evidence="1">Transposase IS200-like domain-containing protein</fullName>
    </recommendedName>
</protein>
<reference evidence="2 3" key="1">
    <citation type="journal article" date="2016" name="Nat. Commun.">
        <title>Thousands of microbial genomes shed light on interconnected biogeochemical processes in an aquifer system.</title>
        <authorList>
            <person name="Anantharaman K."/>
            <person name="Brown C.T."/>
            <person name="Hug L.A."/>
            <person name="Sharon I."/>
            <person name="Castelle C.J."/>
            <person name="Probst A.J."/>
            <person name="Thomas B.C."/>
            <person name="Singh A."/>
            <person name="Wilkins M.J."/>
            <person name="Karaoz U."/>
            <person name="Brodie E.L."/>
            <person name="Williams K.H."/>
            <person name="Hubbard S.S."/>
            <person name="Banfield J.F."/>
        </authorList>
    </citation>
    <scope>NUCLEOTIDE SEQUENCE [LARGE SCALE GENOMIC DNA]</scope>
</reference>
<evidence type="ECO:0000259" key="1">
    <source>
        <dbReference type="SMART" id="SM01321"/>
    </source>
</evidence>
<evidence type="ECO:0000313" key="3">
    <source>
        <dbReference type="Proteomes" id="UP000177096"/>
    </source>
</evidence>
<accession>A0A1G2UHL0</accession>
<dbReference type="InterPro" id="IPR002686">
    <property type="entry name" value="Transposase_17"/>
</dbReference>
<proteinExistence type="predicted"/>
<organism evidence="2 3">
    <name type="scientific">Candidatus Zambryskibacteria bacterium RIFCSPLOWO2_02_FULL_39_14</name>
    <dbReference type="NCBI Taxonomy" id="1802769"/>
    <lineage>
        <taxon>Bacteria</taxon>
        <taxon>Candidatus Zambryskiibacteriota</taxon>
    </lineage>
</organism>
<dbReference type="EMBL" id="MHWM01000016">
    <property type="protein sequence ID" value="OHB08913.1"/>
    <property type="molecule type" value="Genomic_DNA"/>
</dbReference>
<name>A0A1G2UHL0_9BACT</name>
<dbReference type="SUPFAM" id="SSF143422">
    <property type="entry name" value="Transposase IS200-like"/>
    <property type="match status" value="1"/>
</dbReference>
<dbReference type="PANTHER" id="PTHR34322">
    <property type="entry name" value="TRANSPOSASE, Y1_TNP DOMAIN-CONTAINING"/>
    <property type="match status" value="1"/>
</dbReference>
<feature type="domain" description="Transposase IS200-like" evidence="1">
    <location>
        <begin position="9"/>
        <end position="146"/>
    </location>
</feature>
<sequence>MSLRRVAFVLGEYYHLYNRGNSKQKIFLDEADHNRFLKLLFLCNSKLNINFRNVIDVTKDVLVFERRETLVDIGAFCLMPNHFHLLLREKEDGNISLFMKKLLTAYVMYFNKKYERTGSLFEGKFKSEHVREDNYLKYLFSYIHLNPIKLIDPKWRIEGIKDRLKAQKYILDYEYSSYACLGDENQKWSKIINTNNFPKYFLTPTDYKREMFDWLNSSPRKDLGRPREI</sequence>
<dbReference type="SMART" id="SM01321">
    <property type="entry name" value="Y1_Tnp"/>
    <property type="match status" value="1"/>
</dbReference>
<dbReference type="GO" id="GO:0006313">
    <property type="term" value="P:DNA transposition"/>
    <property type="evidence" value="ECO:0007669"/>
    <property type="project" value="InterPro"/>
</dbReference>
<dbReference type="Gene3D" id="3.30.70.1290">
    <property type="entry name" value="Transposase IS200-like"/>
    <property type="match status" value="1"/>
</dbReference>
<dbReference type="AlphaFoldDB" id="A0A1G2UHL0"/>
<dbReference type="Pfam" id="PF01797">
    <property type="entry name" value="Y1_Tnp"/>
    <property type="match status" value="1"/>
</dbReference>